<dbReference type="RefSeq" id="WP_222607646.1">
    <property type="nucleotide sequence ID" value="NZ_CP081958.1"/>
</dbReference>
<evidence type="ECO:0000259" key="1">
    <source>
        <dbReference type="Pfam" id="PF18545"/>
    </source>
</evidence>
<dbReference type="AlphaFoldDB" id="A0A8T8WDB8"/>
<name>A0A8T8WDB8_9EURY</name>
<organism evidence="2 3">
    <name type="scientific">Halobaculum magnesiiphilum</name>
    <dbReference type="NCBI Taxonomy" id="1017351"/>
    <lineage>
        <taxon>Archaea</taxon>
        <taxon>Methanobacteriati</taxon>
        <taxon>Methanobacteriota</taxon>
        <taxon>Stenosarchaea group</taxon>
        <taxon>Halobacteria</taxon>
        <taxon>Halobacteriales</taxon>
        <taxon>Haloferacaceae</taxon>
        <taxon>Halobaculum</taxon>
    </lineage>
</organism>
<sequence>MTDSAGGGAVDVRNGVAVVDPVAIDENEATVIHAVVASVASVSGRNALELPPLYDVIDPEALTSLCSDRWSDGSDSSVRVSFEYADHLVTVSGCRTATATPLE</sequence>
<gene>
    <name evidence="2" type="ORF">K6T50_01270</name>
</gene>
<dbReference type="Proteomes" id="UP000826254">
    <property type="component" value="Chromosome"/>
</dbReference>
<proteinExistence type="predicted"/>
<feature type="domain" description="Halobacterial output" evidence="1">
    <location>
        <begin position="29"/>
        <end position="98"/>
    </location>
</feature>
<dbReference type="KEGG" id="hmp:K6T50_01270"/>
<reference evidence="2 3" key="1">
    <citation type="journal article" date="2021" name="Int. J. Syst. Evol. Microbiol.">
        <title>Halobaculum halophilum sp. nov. and Halobaculum salinum sp. nov., isolated from salt lake and saline soil.</title>
        <authorList>
            <person name="Cui H.L."/>
            <person name="Shi X.W."/>
            <person name="Yin X.M."/>
            <person name="Yang X.Y."/>
            <person name="Hou J."/>
            <person name="Zhu L."/>
        </authorList>
    </citation>
    <scope>NUCLEOTIDE SEQUENCE [LARGE SCALE GENOMIC DNA]</scope>
    <source>
        <strain evidence="2 3">NBRC 109044</strain>
    </source>
</reference>
<evidence type="ECO:0000313" key="2">
    <source>
        <dbReference type="EMBL" id="QZP37838.1"/>
    </source>
</evidence>
<protein>
    <recommendedName>
        <fullName evidence="1">Halobacterial output domain-containing protein</fullName>
    </recommendedName>
</protein>
<dbReference type="InterPro" id="IPR040624">
    <property type="entry name" value="HalOD1"/>
</dbReference>
<accession>A0A8T8WDB8</accession>
<dbReference type="Pfam" id="PF18545">
    <property type="entry name" value="HalOD1"/>
    <property type="match status" value="1"/>
</dbReference>
<dbReference type="GeneID" id="67176730"/>
<keyword evidence="3" id="KW-1185">Reference proteome</keyword>
<evidence type="ECO:0000313" key="3">
    <source>
        <dbReference type="Proteomes" id="UP000826254"/>
    </source>
</evidence>
<dbReference type="EMBL" id="CP081958">
    <property type="protein sequence ID" value="QZP37838.1"/>
    <property type="molecule type" value="Genomic_DNA"/>
</dbReference>